<proteinExistence type="predicted"/>
<protein>
    <submittedName>
        <fullName evidence="6">Histidine kinase/DNA gyrase B/HSP90-like ATPase</fullName>
    </submittedName>
</protein>
<evidence type="ECO:0000256" key="4">
    <source>
        <dbReference type="ARBA" id="ARBA00023136"/>
    </source>
</evidence>
<evidence type="ECO:0000313" key="7">
    <source>
        <dbReference type="Proteomes" id="UP000295680"/>
    </source>
</evidence>
<dbReference type="PRINTS" id="PR00775">
    <property type="entry name" value="HEATSHOCK90"/>
</dbReference>
<sequence length="981" mass="109505">MTKVLSVGTPEHPVLDVVFIHGLDGDARKTWSRKEKESFWPKWLAEEFVDVAVWTVDYDAWSSGWRGQSMPLQDRAGNLMMQLRNHGIGERPLCFVTHSMGGLLAKEILLQAAEARTEFAVFAAQTKGVVFFATPHTGADLTKAVQTLGVVYRATPAVSDLERDQPYLRNLSDRYRNWVDKVEVQNLVFFEAHRTMGTRVVDPTSANPGLAGTLVVAVDANHRDICKPADRDSVVYRAVKRFVNDLRSPEQHAHAWAQLVGRQSLWIRSGTEEDDPLRRECVAAADHLALRRHEAEEALPGDPWLEADLAERIADEVERLFDFLGESAPELTAAEGAVLSLAPLVYQVHWVRRASSLSRIKPTTLEQTGSSDPDRDAYERFLHLPRWGRLVSRARVVESEAIAWWLFHRWEAGAPRVGTGDLLDGLLAEVPIATDLANILGQVVAAMRLGVDELKHVDKPVRWVSGIPVREQLLSLILLLARAWAIELLTLSPTVVEHLGIGEPVELDHLRKAVRGRHWNPAQRDTVTLQAACRHEAEYEALREHAAWVDALLHAVRRFAEYSSPLGSLRALPTRASADDVKPERESGKPAFEVPITRFRMDESRIQELLMGKRLYGDPALAIRELYQNALDACRYRKACHDYQAKVQDGLNAEWQGQITFTQGVDSLGRAYLQCTDDGVGMNKEELRSVFAIAGTRLVERAEFQRQWAKWQTHGVRFAPNSQFGIGVLSYFMIADKIVVTTRRMDTTSDQPSPALEVTIAGPGHLFRIRKAVDQSVKIGTTVRLYLRDPGPRAAPPSCVDLLRKVLGVAEHRTVADHEGRRETWSTELVPRERPAWDQDGINAHGVLVQCEAVPGGGQVIWCEHGGALLVDGLYLRPDVRRGVLADPGDALEPFGVVINLVDDWRPELSVNRALALGDVSDHVRTLLTRSVDTLFEKMPSIFTRTALTSRYGVCDLVRPSSGRPGFVGRGGRSAWLEHLV</sequence>
<dbReference type="PANTHER" id="PTHR48182">
    <property type="entry name" value="PROTEIN SERAC1"/>
    <property type="match status" value="1"/>
</dbReference>
<keyword evidence="6" id="KW-0808">Transferase</keyword>
<dbReference type="RefSeq" id="WP_132126119.1">
    <property type="nucleotide sequence ID" value="NZ_SLWS01000020.1"/>
</dbReference>
<keyword evidence="4" id="KW-0472">Membrane</keyword>
<dbReference type="InterPro" id="IPR029058">
    <property type="entry name" value="AB_hydrolase_fold"/>
</dbReference>
<dbReference type="Proteomes" id="UP000295680">
    <property type="component" value="Unassembled WGS sequence"/>
</dbReference>
<dbReference type="SUPFAM" id="SSF53474">
    <property type="entry name" value="alpha/beta-Hydrolases"/>
    <property type="match status" value="1"/>
</dbReference>
<dbReference type="Gene3D" id="3.40.50.1820">
    <property type="entry name" value="alpha/beta hydrolase"/>
    <property type="match status" value="1"/>
</dbReference>
<dbReference type="OrthoDB" id="9802640at2"/>
<dbReference type="InterPro" id="IPR056506">
    <property type="entry name" value="iHD-CE"/>
</dbReference>
<evidence type="ECO:0000256" key="2">
    <source>
        <dbReference type="ARBA" id="ARBA00004370"/>
    </source>
</evidence>
<dbReference type="InterPro" id="IPR052374">
    <property type="entry name" value="SERAC1"/>
</dbReference>
<dbReference type="EMBL" id="SLWS01000020">
    <property type="protein sequence ID" value="TCO45936.1"/>
    <property type="molecule type" value="Genomic_DNA"/>
</dbReference>
<dbReference type="AlphaFoldDB" id="A0A4R2INJ3"/>
<evidence type="ECO:0000256" key="3">
    <source>
        <dbReference type="ARBA" id="ARBA00022824"/>
    </source>
</evidence>
<comment type="caution">
    <text evidence="6">The sequence shown here is derived from an EMBL/GenBank/DDBJ whole genome shotgun (WGS) entry which is preliminary data.</text>
</comment>
<evidence type="ECO:0000256" key="1">
    <source>
        <dbReference type="ARBA" id="ARBA00004240"/>
    </source>
</evidence>
<dbReference type="GO" id="GO:0016301">
    <property type="term" value="F:kinase activity"/>
    <property type="evidence" value="ECO:0007669"/>
    <property type="project" value="UniProtKB-KW"/>
</dbReference>
<gene>
    <name evidence="6" type="ORF">EV192_120122</name>
</gene>
<name>A0A4R2INJ3_9PSEU</name>
<dbReference type="SUPFAM" id="SSF55874">
    <property type="entry name" value="ATPase domain of HSP90 chaperone/DNA topoisomerase II/histidine kinase"/>
    <property type="match status" value="1"/>
</dbReference>
<accession>A0A4R2INJ3</accession>
<reference evidence="6 7" key="1">
    <citation type="submission" date="2019-03" db="EMBL/GenBank/DDBJ databases">
        <title>Genomic Encyclopedia of Type Strains, Phase IV (KMG-IV): sequencing the most valuable type-strain genomes for metagenomic binning, comparative biology and taxonomic classification.</title>
        <authorList>
            <person name="Goeker M."/>
        </authorList>
    </citation>
    <scope>NUCLEOTIDE SEQUENCE [LARGE SCALE GENOMIC DNA]</scope>
    <source>
        <strain evidence="6 7">DSM 45934</strain>
    </source>
</reference>
<dbReference type="InterPro" id="IPR036890">
    <property type="entry name" value="HATPase_C_sf"/>
</dbReference>
<comment type="subcellular location">
    <subcellularLocation>
        <location evidence="1">Endoplasmic reticulum</location>
    </subcellularLocation>
    <subcellularLocation>
        <location evidence="2">Membrane</location>
    </subcellularLocation>
</comment>
<evidence type="ECO:0000259" key="5">
    <source>
        <dbReference type="Pfam" id="PF24401"/>
    </source>
</evidence>
<dbReference type="InterPro" id="IPR020575">
    <property type="entry name" value="Hsp90_N"/>
</dbReference>
<dbReference type="PANTHER" id="PTHR48182:SF2">
    <property type="entry name" value="PROTEIN SERAC1"/>
    <property type="match status" value="1"/>
</dbReference>
<evidence type="ECO:0000313" key="6">
    <source>
        <dbReference type="EMBL" id="TCO45936.1"/>
    </source>
</evidence>
<keyword evidence="7" id="KW-1185">Reference proteome</keyword>
<keyword evidence="3" id="KW-0256">Endoplasmic reticulum</keyword>
<dbReference type="GO" id="GO:0016020">
    <property type="term" value="C:membrane"/>
    <property type="evidence" value="ECO:0007669"/>
    <property type="project" value="UniProtKB-SubCell"/>
</dbReference>
<feature type="domain" description="iHD-CE" evidence="5">
    <location>
        <begin position="256"/>
        <end position="583"/>
    </location>
</feature>
<organism evidence="6 7">
    <name type="scientific">Actinocrispum wychmicini</name>
    <dbReference type="NCBI Taxonomy" id="1213861"/>
    <lineage>
        <taxon>Bacteria</taxon>
        <taxon>Bacillati</taxon>
        <taxon>Actinomycetota</taxon>
        <taxon>Actinomycetes</taxon>
        <taxon>Pseudonocardiales</taxon>
        <taxon>Pseudonocardiaceae</taxon>
        <taxon>Actinocrispum</taxon>
    </lineage>
</organism>
<dbReference type="Pfam" id="PF24401">
    <property type="entry name" value="iHD-CE"/>
    <property type="match status" value="1"/>
</dbReference>
<keyword evidence="6" id="KW-0418">Kinase</keyword>
<dbReference type="Gene3D" id="3.30.565.10">
    <property type="entry name" value="Histidine kinase-like ATPase, C-terminal domain"/>
    <property type="match status" value="1"/>
</dbReference>